<evidence type="ECO:0000256" key="1">
    <source>
        <dbReference type="SAM" id="Phobius"/>
    </source>
</evidence>
<dbReference type="Proteomes" id="UP000095284">
    <property type="component" value="Unplaced"/>
</dbReference>
<feature type="transmembrane region" description="Helical" evidence="1">
    <location>
        <begin position="247"/>
        <end position="266"/>
    </location>
</feature>
<organism evidence="4 6">
    <name type="scientific">Bursaphelenchus xylophilus</name>
    <name type="common">Pinewood nematode worm</name>
    <name type="synonym">Aphelenchoides xylophilus</name>
    <dbReference type="NCBI Taxonomy" id="6326"/>
    <lineage>
        <taxon>Eukaryota</taxon>
        <taxon>Metazoa</taxon>
        <taxon>Ecdysozoa</taxon>
        <taxon>Nematoda</taxon>
        <taxon>Chromadorea</taxon>
        <taxon>Rhabditida</taxon>
        <taxon>Tylenchina</taxon>
        <taxon>Tylenchomorpha</taxon>
        <taxon>Aphelenchoidea</taxon>
        <taxon>Aphelenchoididae</taxon>
        <taxon>Bursaphelenchus</taxon>
    </lineage>
</organism>
<evidence type="ECO:0000313" key="5">
    <source>
        <dbReference type="Proteomes" id="UP000659654"/>
    </source>
</evidence>
<keyword evidence="1" id="KW-0472">Membrane</keyword>
<proteinExistence type="predicted"/>
<name>A0A1I7RMG5_BURXY</name>
<dbReference type="InterPro" id="IPR019421">
    <property type="entry name" value="7TM_GPCR_serpentine_rcpt_Srd"/>
</dbReference>
<sequence length="294" mass="33590">MAGYARLLRIHAYVDLYYCVVNFSTSVEPVPYSGYFYLVPTGFLRHINNHYCWAFFLGAFYHTVLIEMCITPIDLYYRYLNVCRNRTMSNKALYGVVISLLLLTFFFSIPVYCATGRFGPSFETPLEADITLRLFQIERFADLDTIFAYNPTSGLMAYFNHVVLQCTFSISFLSVAWSYFNIRRKLKDHSKANPTSKVHHLENQINRIMLLQVLVPVFAIGLSVTSTATAGIVQYNLPQMGAVIRVTGKWICALKPLITIFLISAYRKGLARQVFLKKGMLEEQVHTSSQVTAK</sequence>
<dbReference type="PANTHER" id="PTHR22943:SF248">
    <property type="entry name" value="SEVEN TM RECEPTOR"/>
    <property type="match status" value="1"/>
</dbReference>
<protein>
    <submittedName>
        <fullName evidence="2">(pine wood nematode) hypothetical protein</fullName>
    </submittedName>
</protein>
<keyword evidence="5" id="KW-1185">Reference proteome</keyword>
<dbReference type="SUPFAM" id="SSF81321">
    <property type="entry name" value="Family A G protein-coupled receptor-like"/>
    <property type="match status" value="1"/>
</dbReference>
<reference evidence="6" key="1">
    <citation type="submission" date="2016-11" db="UniProtKB">
        <authorList>
            <consortium name="WormBaseParasite"/>
        </authorList>
    </citation>
    <scope>IDENTIFICATION</scope>
</reference>
<feature type="transmembrane region" description="Helical" evidence="1">
    <location>
        <begin position="53"/>
        <end position="80"/>
    </location>
</feature>
<dbReference type="Gene3D" id="1.20.1070.10">
    <property type="entry name" value="Rhodopsin 7-helix transmembrane proteins"/>
    <property type="match status" value="1"/>
</dbReference>
<accession>A0A1I7RMG5</accession>
<dbReference type="AlphaFoldDB" id="A0A1I7RMG5"/>
<evidence type="ECO:0000313" key="4">
    <source>
        <dbReference type="Proteomes" id="UP000095284"/>
    </source>
</evidence>
<dbReference type="WBParaSite" id="BXY_0190000.1">
    <property type="protein sequence ID" value="BXY_0190000.1"/>
    <property type="gene ID" value="BXY_0190000"/>
</dbReference>
<reference evidence="3" key="2">
    <citation type="submission" date="2020-08" db="EMBL/GenBank/DDBJ databases">
        <authorList>
            <person name="Kikuchi T."/>
        </authorList>
    </citation>
    <scope>NUCLEOTIDE SEQUENCE</scope>
    <source>
        <strain evidence="2">Ka4C1</strain>
    </source>
</reference>
<evidence type="ECO:0000313" key="6">
    <source>
        <dbReference type="WBParaSite" id="BXY_0190000.1"/>
    </source>
</evidence>
<feature type="transmembrane region" description="Helical" evidence="1">
    <location>
        <begin position="158"/>
        <end position="180"/>
    </location>
</feature>
<dbReference type="OrthoDB" id="5818102at2759"/>
<feature type="transmembrane region" description="Helical" evidence="1">
    <location>
        <begin position="92"/>
        <end position="112"/>
    </location>
</feature>
<keyword evidence="1" id="KW-1133">Transmembrane helix</keyword>
<gene>
    <name evidence="2" type="ORF">BXYJ_LOCUS10248</name>
</gene>
<evidence type="ECO:0000313" key="2">
    <source>
        <dbReference type="EMBL" id="CAD5228045.1"/>
    </source>
</evidence>
<dbReference type="PANTHER" id="PTHR22943">
    <property type="entry name" value="7-TRANSMEMBRANE DOMAIN RECEPTOR C.ELEGANS"/>
    <property type="match status" value="1"/>
</dbReference>
<dbReference type="Pfam" id="PF10317">
    <property type="entry name" value="7TM_GPCR_Srd"/>
    <property type="match status" value="1"/>
</dbReference>
<dbReference type="Proteomes" id="UP000582659">
    <property type="component" value="Unassembled WGS sequence"/>
</dbReference>
<keyword evidence="1" id="KW-0812">Transmembrane</keyword>
<feature type="transmembrane region" description="Helical" evidence="1">
    <location>
        <begin position="213"/>
        <end position="235"/>
    </location>
</feature>
<dbReference type="Proteomes" id="UP000659654">
    <property type="component" value="Unassembled WGS sequence"/>
</dbReference>
<dbReference type="EMBL" id="CAJFDI010000004">
    <property type="protein sequence ID" value="CAD5228045.1"/>
    <property type="molecule type" value="Genomic_DNA"/>
</dbReference>
<dbReference type="EMBL" id="CAJFCV020000004">
    <property type="protein sequence ID" value="CAG9118468.1"/>
    <property type="molecule type" value="Genomic_DNA"/>
</dbReference>
<evidence type="ECO:0000313" key="3">
    <source>
        <dbReference type="EMBL" id="CAG9118468.1"/>
    </source>
</evidence>